<feature type="transmembrane region" description="Helical" evidence="1">
    <location>
        <begin position="81"/>
        <end position="104"/>
    </location>
</feature>
<feature type="transmembrane region" description="Helical" evidence="1">
    <location>
        <begin position="227"/>
        <end position="247"/>
    </location>
</feature>
<evidence type="ECO:0000313" key="3">
    <source>
        <dbReference type="EMBL" id="KDQ52830.1"/>
    </source>
</evidence>
<evidence type="ECO:0000256" key="1">
    <source>
        <dbReference type="SAM" id="Phobius"/>
    </source>
</evidence>
<feature type="transmembrane region" description="Helical" evidence="1">
    <location>
        <begin position="200"/>
        <end position="221"/>
    </location>
</feature>
<dbReference type="InterPro" id="IPR045339">
    <property type="entry name" value="DUF6534"/>
</dbReference>
<dbReference type="Proteomes" id="UP000027265">
    <property type="component" value="Unassembled WGS sequence"/>
</dbReference>
<feature type="transmembrane region" description="Helical" evidence="1">
    <location>
        <begin position="46"/>
        <end position="69"/>
    </location>
</feature>
<protein>
    <recommendedName>
        <fullName evidence="2">DUF6534 domain-containing protein</fullName>
    </recommendedName>
</protein>
<gene>
    <name evidence="3" type="ORF">JAAARDRAFT_197903</name>
</gene>
<dbReference type="Pfam" id="PF20152">
    <property type="entry name" value="DUF6534"/>
    <property type="match status" value="1"/>
</dbReference>
<keyword evidence="1" id="KW-1133">Transmembrane helix</keyword>
<name>A0A067PG48_9AGAM</name>
<keyword evidence="1" id="KW-0472">Membrane</keyword>
<evidence type="ECO:0000313" key="4">
    <source>
        <dbReference type="Proteomes" id="UP000027265"/>
    </source>
</evidence>
<dbReference type="PANTHER" id="PTHR40465:SF1">
    <property type="entry name" value="DUF6534 DOMAIN-CONTAINING PROTEIN"/>
    <property type="match status" value="1"/>
</dbReference>
<dbReference type="EMBL" id="KL197737">
    <property type="protein sequence ID" value="KDQ52830.1"/>
    <property type="molecule type" value="Genomic_DNA"/>
</dbReference>
<feature type="transmembrane region" description="Helical" evidence="1">
    <location>
        <begin position="116"/>
        <end position="138"/>
    </location>
</feature>
<feature type="domain" description="DUF6534" evidence="2">
    <location>
        <begin position="165"/>
        <end position="249"/>
    </location>
</feature>
<accession>A0A067PG48</accession>
<dbReference type="OrthoDB" id="3265526at2759"/>
<dbReference type="AlphaFoldDB" id="A0A067PG48"/>
<feature type="transmembrane region" description="Helical" evidence="1">
    <location>
        <begin position="158"/>
        <end position="179"/>
    </location>
</feature>
<dbReference type="PANTHER" id="PTHR40465">
    <property type="entry name" value="CHROMOSOME 1, WHOLE GENOME SHOTGUN SEQUENCE"/>
    <property type="match status" value="1"/>
</dbReference>
<sequence>MSILDPTSGSKLVGIFLNVILYGATLVQYSSYFSSFKDDWTWITSLVFFLFVADTANIVFLISVFYAYAVANFGSHQPVDLVNWCFMTNPLLNIIIAVCIQAFFARRLRVLSRQPYVICLVCFGIVAETVSGIAVVLIGSILPSASQWGEWQVQIPTVIWLVSTASVDSAISVSLRRYFRENKDGSEVMDNWVSELTRSTVHTGMIPAVASILNLTIYLSYPYSFPVLLNLPLAKLYIGFLLSTVNTRSGGRDPQMMSVPRQVSSVNHQLPESCNELVTTPGSLREVELVHSTTASSMSPRSAKDTNPWWLDSEMTC</sequence>
<evidence type="ECO:0000259" key="2">
    <source>
        <dbReference type="Pfam" id="PF20152"/>
    </source>
</evidence>
<organism evidence="3 4">
    <name type="scientific">Jaapia argillacea MUCL 33604</name>
    <dbReference type="NCBI Taxonomy" id="933084"/>
    <lineage>
        <taxon>Eukaryota</taxon>
        <taxon>Fungi</taxon>
        <taxon>Dikarya</taxon>
        <taxon>Basidiomycota</taxon>
        <taxon>Agaricomycotina</taxon>
        <taxon>Agaricomycetes</taxon>
        <taxon>Agaricomycetidae</taxon>
        <taxon>Jaapiales</taxon>
        <taxon>Jaapiaceae</taxon>
        <taxon>Jaapia</taxon>
    </lineage>
</organism>
<dbReference type="STRING" id="933084.A0A067PG48"/>
<feature type="transmembrane region" description="Helical" evidence="1">
    <location>
        <begin position="12"/>
        <end position="34"/>
    </location>
</feature>
<dbReference type="HOGENOM" id="CLU_046025_5_4_1"/>
<proteinExistence type="predicted"/>
<keyword evidence="4" id="KW-1185">Reference proteome</keyword>
<dbReference type="InParanoid" id="A0A067PG48"/>
<keyword evidence="1" id="KW-0812">Transmembrane</keyword>
<reference evidence="4" key="1">
    <citation type="journal article" date="2014" name="Proc. Natl. Acad. Sci. U.S.A.">
        <title>Extensive sampling of basidiomycete genomes demonstrates inadequacy of the white-rot/brown-rot paradigm for wood decay fungi.</title>
        <authorList>
            <person name="Riley R."/>
            <person name="Salamov A.A."/>
            <person name="Brown D.W."/>
            <person name="Nagy L.G."/>
            <person name="Floudas D."/>
            <person name="Held B.W."/>
            <person name="Levasseur A."/>
            <person name="Lombard V."/>
            <person name="Morin E."/>
            <person name="Otillar R."/>
            <person name="Lindquist E.A."/>
            <person name="Sun H."/>
            <person name="LaButti K.M."/>
            <person name="Schmutz J."/>
            <person name="Jabbour D."/>
            <person name="Luo H."/>
            <person name="Baker S.E."/>
            <person name="Pisabarro A.G."/>
            <person name="Walton J.D."/>
            <person name="Blanchette R.A."/>
            <person name="Henrissat B."/>
            <person name="Martin F."/>
            <person name="Cullen D."/>
            <person name="Hibbett D.S."/>
            <person name="Grigoriev I.V."/>
        </authorList>
    </citation>
    <scope>NUCLEOTIDE SEQUENCE [LARGE SCALE GENOMIC DNA]</scope>
    <source>
        <strain evidence="4">MUCL 33604</strain>
    </source>
</reference>